<dbReference type="Gene3D" id="3.40.50.300">
    <property type="entry name" value="P-loop containing nucleotide triphosphate hydrolases"/>
    <property type="match status" value="1"/>
</dbReference>
<sequence length="490" mass="54179">MFGRRGNEEPRVTGAKPPVPPAPPARQPAGDTAVLTAPRPAARPAPEPVRAPEPPKPVAARERSEAYYDTKSQVFSALIDTIDLSQLAKLEPENAREEIRDIVNDIIAIKNFAMSIAEQEELLDDICNDVLGYGPLEPLLARDDIADIMVNGAKQIYIEVNGKVEQTGIRFRDNQQLLNVCQRIVSQVGRRVDESSPICDARLPDGSRVNVIAPPLAIDGAALTIRKFKKDKLTLDQLVRFGAISPEGAEILKIIGRVRCNVIISGGTGSGKTTLLNCLTNYVDRDERVITCEDSAELQLQQPHVVRLETRPPNLEGEGQVTMRDLVKNCLRMRPERIIVGEVRGPEVFDLLQAMNTGHDGSMGTIHSNSPRECLNRMESMIAMGGFSLPQKTVREIIVGSVDVIIQAARLRDGSRRITHITEVIGMEGDVIITQDVVLYNITGEDQNGRLVGRHVSTGIGRPQFWERARYFNEEQRLANSLESMEVQRD</sequence>
<organism evidence="4 5">
    <name type="scientific">Mesorhizobium denitrificans</name>
    <dbReference type="NCBI Taxonomy" id="2294114"/>
    <lineage>
        <taxon>Bacteria</taxon>
        <taxon>Pseudomonadati</taxon>
        <taxon>Pseudomonadota</taxon>
        <taxon>Alphaproteobacteria</taxon>
        <taxon>Hyphomicrobiales</taxon>
        <taxon>Phyllobacteriaceae</taxon>
        <taxon>Mesorhizobium</taxon>
    </lineage>
</organism>
<dbReference type="Pfam" id="PF00437">
    <property type="entry name" value="T2SSE"/>
    <property type="match status" value="1"/>
</dbReference>
<dbReference type="CDD" id="cd01130">
    <property type="entry name" value="VirB11-like_ATPase"/>
    <property type="match status" value="1"/>
</dbReference>
<evidence type="ECO:0000313" key="5">
    <source>
        <dbReference type="Proteomes" id="UP000262379"/>
    </source>
</evidence>
<dbReference type="FunFam" id="3.30.450.380:FF:000003">
    <property type="entry name" value="Pilus assembly protein CpaF"/>
    <property type="match status" value="1"/>
</dbReference>
<comment type="similarity">
    <text evidence="1">Belongs to the GSP E family.</text>
</comment>
<feature type="region of interest" description="Disordered" evidence="2">
    <location>
        <begin position="1"/>
        <end position="65"/>
    </location>
</feature>
<evidence type="ECO:0000313" key="4">
    <source>
        <dbReference type="EMBL" id="RFC69573.1"/>
    </source>
</evidence>
<dbReference type="SUPFAM" id="SSF52540">
    <property type="entry name" value="P-loop containing nucleoside triphosphate hydrolases"/>
    <property type="match status" value="1"/>
</dbReference>
<dbReference type="PANTHER" id="PTHR30486:SF15">
    <property type="entry name" value="TYPE II_IV SECRETION SYSTEM ATPASE"/>
    <property type="match status" value="1"/>
</dbReference>
<feature type="compositionally biased region" description="Pro residues" evidence="2">
    <location>
        <begin position="17"/>
        <end position="26"/>
    </location>
</feature>
<dbReference type="AlphaFoldDB" id="A0A371XK34"/>
<dbReference type="Gene3D" id="3.30.450.380">
    <property type="match status" value="1"/>
</dbReference>
<name>A0A371XK34_9HYPH</name>
<reference evidence="5" key="1">
    <citation type="submission" date="2018-08" db="EMBL/GenBank/DDBJ databases">
        <authorList>
            <person name="Im W.T."/>
        </authorList>
    </citation>
    <scope>NUCLEOTIDE SEQUENCE [LARGE SCALE GENOMIC DNA]</scope>
    <source>
        <strain evidence="5">LA-28</strain>
    </source>
</reference>
<evidence type="ECO:0000256" key="2">
    <source>
        <dbReference type="SAM" id="MobiDB-lite"/>
    </source>
</evidence>
<dbReference type="PANTHER" id="PTHR30486">
    <property type="entry name" value="TWITCHING MOTILITY PROTEIN PILT"/>
    <property type="match status" value="1"/>
</dbReference>
<feature type="domain" description="Bacterial type II secretion system protein E" evidence="3">
    <location>
        <begin position="133"/>
        <end position="406"/>
    </location>
</feature>
<keyword evidence="5" id="KW-1185">Reference proteome</keyword>
<feature type="compositionally biased region" description="Pro residues" evidence="2">
    <location>
        <begin position="41"/>
        <end position="57"/>
    </location>
</feature>
<protein>
    <submittedName>
        <fullName evidence="4">CpaF family protein</fullName>
    </submittedName>
</protein>
<proteinExistence type="inferred from homology"/>
<dbReference type="FunFam" id="3.40.50.300:FF:000521">
    <property type="entry name" value="Type II secretion system protein E"/>
    <property type="match status" value="1"/>
</dbReference>
<accession>A0A371XK34</accession>
<evidence type="ECO:0000259" key="3">
    <source>
        <dbReference type="Pfam" id="PF00437"/>
    </source>
</evidence>
<dbReference type="GO" id="GO:0016887">
    <property type="term" value="F:ATP hydrolysis activity"/>
    <property type="evidence" value="ECO:0007669"/>
    <property type="project" value="InterPro"/>
</dbReference>
<dbReference type="RefSeq" id="WP_116622194.1">
    <property type="nucleotide sequence ID" value="NZ_QURN01000001.1"/>
</dbReference>
<dbReference type="InterPro" id="IPR027417">
    <property type="entry name" value="P-loop_NTPase"/>
</dbReference>
<dbReference type="InterPro" id="IPR001482">
    <property type="entry name" value="T2SS/T4SS_dom"/>
</dbReference>
<comment type="caution">
    <text evidence="4">The sequence shown here is derived from an EMBL/GenBank/DDBJ whole genome shotgun (WGS) entry which is preliminary data.</text>
</comment>
<feature type="compositionally biased region" description="Basic and acidic residues" evidence="2">
    <location>
        <begin position="1"/>
        <end position="11"/>
    </location>
</feature>
<dbReference type="Proteomes" id="UP000262379">
    <property type="component" value="Unassembled WGS sequence"/>
</dbReference>
<dbReference type="EMBL" id="QURN01000001">
    <property type="protein sequence ID" value="RFC69573.1"/>
    <property type="molecule type" value="Genomic_DNA"/>
</dbReference>
<evidence type="ECO:0000256" key="1">
    <source>
        <dbReference type="ARBA" id="ARBA00006611"/>
    </source>
</evidence>
<gene>
    <name evidence="4" type="ORF">DY251_02275</name>
</gene>
<dbReference type="InterPro" id="IPR050921">
    <property type="entry name" value="T4SS_GSP_E_ATPase"/>
</dbReference>